<dbReference type="EMBL" id="JAANER010000005">
    <property type="protein sequence ID" value="KAG9189890.1"/>
    <property type="molecule type" value="Genomic_DNA"/>
</dbReference>
<feature type="region of interest" description="Disordered" evidence="1">
    <location>
        <begin position="126"/>
        <end position="145"/>
    </location>
</feature>
<proteinExistence type="predicted"/>
<evidence type="ECO:0000313" key="2">
    <source>
        <dbReference type="EMBL" id="KAG9189890.1"/>
    </source>
</evidence>
<reference evidence="2" key="1">
    <citation type="submission" date="2021-07" db="EMBL/GenBank/DDBJ databases">
        <title>Genome Resource of American Ginseng Black Spot Pathogen Alternaria panax.</title>
        <authorList>
            <person name="Qiu C."/>
            <person name="Wang W."/>
            <person name="Liu Z."/>
        </authorList>
    </citation>
    <scope>NUCLEOTIDE SEQUENCE</scope>
    <source>
        <strain evidence="2">BNCC115425</strain>
    </source>
</reference>
<feature type="compositionally biased region" description="Acidic residues" evidence="1">
    <location>
        <begin position="171"/>
        <end position="197"/>
    </location>
</feature>
<keyword evidence="3" id="KW-1185">Reference proteome</keyword>
<feature type="compositionally biased region" description="Basic and acidic residues" evidence="1">
    <location>
        <begin position="136"/>
        <end position="145"/>
    </location>
</feature>
<accession>A0AAD4FIB9</accession>
<comment type="caution">
    <text evidence="2">The sequence shown here is derived from an EMBL/GenBank/DDBJ whole genome shotgun (WGS) entry which is preliminary data.</text>
</comment>
<name>A0AAD4FIB9_9PLEO</name>
<evidence type="ECO:0000256" key="1">
    <source>
        <dbReference type="SAM" id="MobiDB-lite"/>
    </source>
</evidence>
<sequence>MHVSDLAIGIVAALDREVKIYVHKDGAASGLSMATLGTLEWDFLIYKEKKRARKAAAKERDVDDRNMDDDEEDYLLEEYRNFAKPKMHRKVGFVDWFESTCPFTVGGDSGALVYTTDQSVIIPLGPHIGQTAAKPPKAENKGEQEGKKEVTVFFIEARLLGLRLEFPTEGLEADDEDEDDEDDDEDYENDREDTEVY</sequence>
<organism evidence="2 3">
    <name type="scientific">Alternaria panax</name>
    <dbReference type="NCBI Taxonomy" id="48097"/>
    <lineage>
        <taxon>Eukaryota</taxon>
        <taxon>Fungi</taxon>
        <taxon>Dikarya</taxon>
        <taxon>Ascomycota</taxon>
        <taxon>Pezizomycotina</taxon>
        <taxon>Dothideomycetes</taxon>
        <taxon>Pleosporomycetidae</taxon>
        <taxon>Pleosporales</taxon>
        <taxon>Pleosporineae</taxon>
        <taxon>Pleosporaceae</taxon>
        <taxon>Alternaria</taxon>
        <taxon>Alternaria sect. Panax</taxon>
    </lineage>
</organism>
<dbReference type="Proteomes" id="UP001199106">
    <property type="component" value="Unassembled WGS sequence"/>
</dbReference>
<protein>
    <submittedName>
        <fullName evidence="2">Uncharacterized protein</fullName>
    </submittedName>
</protein>
<evidence type="ECO:0000313" key="3">
    <source>
        <dbReference type="Proteomes" id="UP001199106"/>
    </source>
</evidence>
<feature type="region of interest" description="Disordered" evidence="1">
    <location>
        <begin position="166"/>
        <end position="197"/>
    </location>
</feature>
<dbReference type="AlphaFoldDB" id="A0AAD4FIB9"/>
<gene>
    <name evidence="2" type="ORF">G6011_06758</name>
</gene>